<feature type="transmembrane region" description="Helical" evidence="7">
    <location>
        <begin position="82"/>
        <end position="101"/>
    </location>
</feature>
<comment type="caution">
    <text evidence="9">The sequence shown here is derived from an EMBL/GenBank/DDBJ whole genome shotgun (WGS) entry which is preliminary data.</text>
</comment>
<feature type="transmembrane region" description="Helical" evidence="7">
    <location>
        <begin position="143"/>
        <end position="163"/>
    </location>
</feature>
<dbReference type="PANTHER" id="PTHR23517:SF14">
    <property type="entry name" value="PUTATIVE-RELATED"/>
    <property type="match status" value="1"/>
</dbReference>
<feature type="transmembrane region" description="Helical" evidence="7">
    <location>
        <begin position="315"/>
        <end position="337"/>
    </location>
</feature>
<keyword evidence="2" id="KW-0813">Transport</keyword>
<dbReference type="InterPro" id="IPR020846">
    <property type="entry name" value="MFS_dom"/>
</dbReference>
<evidence type="ECO:0000256" key="2">
    <source>
        <dbReference type="ARBA" id="ARBA00022448"/>
    </source>
</evidence>
<dbReference type="GO" id="GO:0005886">
    <property type="term" value="C:plasma membrane"/>
    <property type="evidence" value="ECO:0007669"/>
    <property type="project" value="UniProtKB-SubCell"/>
</dbReference>
<keyword evidence="6 7" id="KW-0472">Membrane</keyword>
<gene>
    <name evidence="9" type="ORF">I6U51_16770</name>
</gene>
<evidence type="ECO:0000259" key="8">
    <source>
        <dbReference type="PROSITE" id="PS50850"/>
    </source>
</evidence>
<evidence type="ECO:0000313" key="10">
    <source>
        <dbReference type="Proteomes" id="UP000622687"/>
    </source>
</evidence>
<feature type="transmembrane region" description="Helical" evidence="7">
    <location>
        <begin position="292"/>
        <end position="309"/>
    </location>
</feature>
<name>A0A934HTP2_9CLOT</name>
<keyword evidence="10" id="KW-1185">Reference proteome</keyword>
<evidence type="ECO:0000256" key="5">
    <source>
        <dbReference type="ARBA" id="ARBA00022989"/>
    </source>
</evidence>
<feature type="domain" description="Major facilitator superfamily (MFS) profile" evidence="8">
    <location>
        <begin position="16"/>
        <end position="406"/>
    </location>
</feature>
<feature type="transmembrane region" description="Helical" evidence="7">
    <location>
        <begin position="51"/>
        <end position="70"/>
    </location>
</feature>
<evidence type="ECO:0000313" key="9">
    <source>
        <dbReference type="EMBL" id="MBI6874326.1"/>
    </source>
</evidence>
<feature type="transmembrane region" description="Helical" evidence="7">
    <location>
        <begin position="380"/>
        <end position="401"/>
    </location>
</feature>
<feature type="transmembrane region" description="Helical" evidence="7">
    <location>
        <begin position="261"/>
        <end position="280"/>
    </location>
</feature>
<feature type="transmembrane region" description="Helical" evidence="7">
    <location>
        <begin position="349"/>
        <end position="368"/>
    </location>
</feature>
<organism evidence="9 10">
    <name type="scientific">Clostridium aciditolerans</name>
    <dbReference type="NCBI Taxonomy" id="339861"/>
    <lineage>
        <taxon>Bacteria</taxon>
        <taxon>Bacillati</taxon>
        <taxon>Bacillota</taxon>
        <taxon>Clostridia</taxon>
        <taxon>Eubacteriales</taxon>
        <taxon>Clostridiaceae</taxon>
        <taxon>Clostridium</taxon>
    </lineage>
</organism>
<dbReference type="Proteomes" id="UP000622687">
    <property type="component" value="Unassembled WGS sequence"/>
</dbReference>
<dbReference type="GO" id="GO:0022857">
    <property type="term" value="F:transmembrane transporter activity"/>
    <property type="evidence" value="ECO:0007669"/>
    <property type="project" value="InterPro"/>
</dbReference>
<feature type="transmembrane region" description="Helical" evidence="7">
    <location>
        <begin position="223"/>
        <end position="241"/>
    </location>
</feature>
<feature type="transmembrane region" description="Helical" evidence="7">
    <location>
        <begin position="12"/>
        <end position="39"/>
    </location>
</feature>
<proteinExistence type="predicted"/>
<comment type="subcellular location">
    <subcellularLocation>
        <location evidence="1">Cell membrane</location>
        <topology evidence="1">Multi-pass membrane protein</topology>
    </subcellularLocation>
</comment>
<dbReference type="Gene3D" id="1.20.1250.20">
    <property type="entry name" value="MFS general substrate transporter like domains"/>
    <property type="match status" value="1"/>
</dbReference>
<dbReference type="SUPFAM" id="SSF103473">
    <property type="entry name" value="MFS general substrate transporter"/>
    <property type="match status" value="1"/>
</dbReference>
<evidence type="ECO:0000256" key="1">
    <source>
        <dbReference type="ARBA" id="ARBA00004651"/>
    </source>
</evidence>
<sequence>MNIKDIFKIYKGLPFSIYVLFVVKIINSLGAFVAPFLTMFLSDKIGLSKDVIGIFIMANAICTVPGSLIGGKISDTFGRRNVLVTFQGLAALCYIPCAFLERSIAVPYLLIISSFFNSIAQPAYGAMIADLTNTKNRSSAYSLLYLGNNLGFSIGPMIAGFLFSHYLKMLFVGNSIAVFTSIIIIYTFVKETKPDKESEKQIINENEKAEESNLISALFKRPLLLSFALLSMIYSFVYAQFPFCIPLQVEEIFKSNSSVLYGKIMATNGLTVILFTTVITRLTRKFSAIQNVAGAGIFYGVGFGMMYFIKSYPMFILATVIWTLGEIIHTTNSGVYIANHTPMSHRGRFNSVIPLITGAGFAVGPAIMGMYIKNRRVIDAWPVAFTLAISASVLFYVLYIVENRKKNASSCINIVENK</sequence>
<reference evidence="9" key="1">
    <citation type="submission" date="2020-12" db="EMBL/GenBank/DDBJ databases">
        <title>Clostridium thailandense sp. nov., a novel acetogenic bacterium isolated from peat land soil in Thailand.</title>
        <authorList>
            <person name="Chaikitkaew S."/>
            <person name="Birkeland N.K."/>
        </authorList>
    </citation>
    <scope>NUCLEOTIDE SEQUENCE</scope>
    <source>
        <strain evidence="9">DSM 17425</strain>
    </source>
</reference>
<dbReference type="InterPro" id="IPR050171">
    <property type="entry name" value="MFS_Transporters"/>
</dbReference>
<dbReference type="PROSITE" id="PS50850">
    <property type="entry name" value="MFS"/>
    <property type="match status" value="1"/>
</dbReference>
<evidence type="ECO:0000256" key="4">
    <source>
        <dbReference type="ARBA" id="ARBA00022692"/>
    </source>
</evidence>
<dbReference type="InterPro" id="IPR011701">
    <property type="entry name" value="MFS"/>
</dbReference>
<dbReference type="CDD" id="cd17329">
    <property type="entry name" value="MFS_MdtH_MDR_like"/>
    <property type="match status" value="1"/>
</dbReference>
<dbReference type="InterPro" id="IPR036259">
    <property type="entry name" value="MFS_trans_sf"/>
</dbReference>
<keyword evidence="4 7" id="KW-0812">Transmembrane</keyword>
<dbReference type="EMBL" id="JAEEGB010000026">
    <property type="protein sequence ID" value="MBI6874326.1"/>
    <property type="molecule type" value="Genomic_DNA"/>
</dbReference>
<keyword evidence="3" id="KW-1003">Cell membrane</keyword>
<dbReference type="Pfam" id="PF07690">
    <property type="entry name" value="MFS_1"/>
    <property type="match status" value="1"/>
</dbReference>
<evidence type="ECO:0000256" key="3">
    <source>
        <dbReference type="ARBA" id="ARBA00022475"/>
    </source>
</evidence>
<feature type="transmembrane region" description="Helical" evidence="7">
    <location>
        <begin position="169"/>
        <end position="189"/>
    </location>
</feature>
<protein>
    <submittedName>
        <fullName evidence="9">MFS transporter</fullName>
    </submittedName>
</protein>
<dbReference type="RefSeq" id="WP_211143718.1">
    <property type="nucleotide sequence ID" value="NZ_JAEEGB010000026.1"/>
</dbReference>
<dbReference type="PANTHER" id="PTHR23517">
    <property type="entry name" value="RESISTANCE PROTEIN MDTM, PUTATIVE-RELATED-RELATED"/>
    <property type="match status" value="1"/>
</dbReference>
<feature type="transmembrane region" description="Helical" evidence="7">
    <location>
        <begin position="107"/>
        <end position="131"/>
    </location>
</feature>
<keyword evidence="5 7" id="KW-1133">Transmembrane helix</keyword>
<evidence type="ECO:0000256" key="7">
    <source>
        <dbReference type="SAM" id="Phobius"/>
    </source>
</evidence>
<dbReference type="AlphaFoldDB" id="A0A934HTP2"/>
<accession>A0A934HTP2</accession>
<evidence type="ECO:0000256" key="6">
    <source>
        <dbReference type="ARBA" id="ARBA00023136"/>
    </source>
</evidence>